<evidence type="ECO:0000256" key="1">
    <source>
        <dbReference type="ARBA" id="ARBA00023002"/>
    </source>
</evidence>
<dbReference type="RefSeq" id="WP_146985123.1">
    <property type="nucleotide sequence ID" value="NZ_VITY01000002.1"/>
</dbReference>
<dbReference type="Proteomes" id="UP000321304">
    <property type="component" value="Unassembled WGS sequence"/>
</dbReference>
<dbReference type="PANTHER" id="PTHR13847:SF289">
    <property type="entry name" value="GLYCINE OXIDASE"/>
    <property type="match status" value="1"/>
</dbReference>
<dbReference type="Pfam" id="PF01266">
    <property type="entry name" value="DAO"/>
    <property type="match status" value="1"/>
</dbReference>
<gene>
    <name evidence="3" type="ORF">FBZ93_102455</name>
</gene>
<dbReference type="GO" id="GO:0016491">
    <property type="term" value="F:oxidoreductase activity"/>
    <property type="evidence" value="ECO:0007669"/>
    <property type="project" value="UniProtKB-KW"/>
</dbReference>
<proteinExistence type="predicted"/>
<dbReference type="STRING" id="1755647.AS156_25150"/>
<dbReference type="Gene3D" id="3.50.50.60">
    <property type="entry name" value="FAD/NAD(P)-binding domain"/>
    <property type="match status" value="2"/>
</dbReference>
<sequence>MSEGAPAQQVDVAVLGAGMVGVSAGLAARRLGLSVVIVDRREPGSETSYGNAGIISSGSILPLNTPSLLKNLPKYLTNRHPALRWNLPWALGNAGWVIRFLAAAIPSQTKPRAAALHDLIGTSLTLHRDWIVQAGAGHRIRETGWLKAWRGDGLAAVEAEQAALAEFGIKSEVLDRQAISALEPNIIPAYSVGLLHTQTASVDSPGEVVKAYAQLLASGGGTVRQSEIRRIAPQGDGWRVQLASGEIAARHVVVALGPWSAELLRPLGYRVPLAFERGYHQHFVPNPARKLLRPIHDAEGSFLMTPMEQGIRVTSGVELTARDAPSDFSQLEAVVPMARSVVEFGDAIGERWRGARPTLPDSLPMIGGAPRHRGLWLAFGNQHIGFTTGPGTGAAIAAMIAGDAPPFDVTAFSPGRYIA</sequence>
<evidence type="ECO:0000259" key="2">
    <source>
        <dbReference type="Pfam" id="PF01266"/>
    </source>
</evidence>
<dbReference type="SUPFAM" id="SSF51905">
    <property type="entry name" value="FAD/NAD(P)-binding domain"/>
    <property type="match status" value="1"/>
</dbReference>
<organism evidence="3 4">
    <name type="scientific">Bradyrhizobium macuxiense</name>
    <dbReference type="NCBI Taxonomy" id="1755647"/>
    <lineage>
        <taxon>Bacteria</taxon>
        <taxon>Pseudomonadati</taxon>
        <taxon>Pseudomonadota</taxon>
        <taxon>Alphaproteobacteria</taxon>
        <taxon>Hyphomicrobiales</taxon>
        <taxon>Nitrobacteraceae</taxon>
        <taxon>Bradyrhizobium</taxon>
    </lineage>
</organism>
<reference evidence="3 4" key="1">
    <citation type="submission" date="2019-06" db="EMBL/GenBank/DDBJ databases">
        <title>Genomic Encyclopedia of Type Strains, Phase IV (KMG-V): Genome sequencing to study the core and pangenomes of soil and plant-associated prokaryotes.</title>
        <authorList>
            <person name="Whitman W."/>
        </authorList>
    </citation>
    <scope>NUCLEOTIDE SEQUENCE [LARGE SCALE GENOMIC DNA]</scope>
    <source>
        <strain evidence="3 4">BR 10355</strain>
    </source>
</reference>
<dbReference type="PANTHER" id="PTHR13847">
    <property type="entry name" value="SARCOSINE DEHYDROGENASE-RELATED"/>
    <property type="match status" value="1"/>
</dbReference>
<evidence type="ECO:0000313" key="4">
    <source>
        <dbReference type="Proteomes" id="UP000321304"/>
    </source>
</evidence>
<dbReference type="AlphaFoldDB" id="A0A560MFN6"/>
<accession>A0A560MFN6</accession>
<dbReference type="InterPro" id="IPR006076">
    <property type="entry name" value="FAD-dep_OxRdtase"/>
</dbReference>
<comment type="caution">
    <text evidence="3">The sequence shown here is derived from an EMBL/GenBank/DDBJ whole genome shotgun (WGS) entry which is preliminary data.</text>
</comment>
<keyword evidence="4" id="KW-1185">Reference proteome</keyword>
<keyword evidence="1" id="KW-0560">Oxidoreductase</keyword>
<dbReference type="GO" id="GO:0005737">
    <property type="term" value="C:cytoplasm"/>
    <property type="evidence" value="ECO:0007669"/>
    <property type="project" value="TreeGrafter"/>
</dbReference>
<dbReference type="InterPro" id="IPR036188">
    <property type="entry name" value="FAD/NAD-bd_sf"/>
</dbReference>
<dbReference type="Gene3D" id="3.30.9.10">
    <property type="entry name" value="D-Amino Acid Oxidase, subunit A, domain 2"/>
    <property type="match status" value="1"/>
</dbReference>
<protein>
    <submittedName>
        <fullName evidence="3">D-amino-acid dehydrogenase</fullName>
    </submittedName>
</protein>
<dbReference type="OrthoDB" id="9805337at2"/>
<dbReference type="EMBL" id="VITY01000002">
    <property type="protein sequence ID" value="TWC06141.1"/>
    <property type="molecule type" value="Genomic_DNA"/>
</dbReference>
<feature type="domain" description="FAD dependent oxidoreductase" evidence="2">
    <location>
        <begin position="11"/>
        <end position="399"/>
    </location>
</feature>
<evidence type="ECO:0000313" key="3">
    <source>
        <dbReference type="EMBL" id="TWC06141.1"/>
    </source>
</evidence>
<name>A0A560MFN6_9BRAD</name>